<keyword evidence="3" id="KW-1185">Reference proteome</keyword>
<organism evidence="2 3">
    <name type="scientific">Cladosporium halotolerans</name>
    <dbReference type="NCBI Taxonomy" id="1052096"/>
    <lineage>
        <taxon>Eukaryota</taxon>
        <taxon>Fungi</taxon>
        <taxon>Dikarya</taxon>
        <taxon>Ascomycota</taxon>
        <taxon>Pezizomycotina</taxon>
        <taxon>Dothideomycetes</taxon>
        <taxon>Dothideomycetidae</taxon>
        <taxon>Cladosporiales</taxon>
        <taxon>Cladosporiaceae</taxon>
        <taxon>Cladosporium</taxon>
    </lineage>
</organism>
<sequence length="511" mass="56980">MLRQGKSQGWLSLSPEAFHPWTQLNGVRFHDVRQGHVEGRGSALLASKDVENSAEGAECLLTVPKDLILSQEQVHEQAKVDRDFRELLESLGDFGRRNLMGHETPRGAIVAFILYQATLSCPDLPERFGVHSPFTDYVKFLPLENLPTFWTAPELRLLTGTTLLPATTSKLASLRREHALLTTLAASTRWHRLVGDRLTLDDWLQADAMYRSRALDYPRVGHCMVPCVDLANHAAHEETVAVYDVDSEGNAVLALRPGKKVRGGEEVTISYGDEKGACEMLFSYGFLDARMQSAETLFLSLALPAGDALGAAKREVAGCAPGFKIVDAGDGEVDWTGEFVWLLCVGPEDGLSFEVARTVEGEEEVRGFWKGEELEGGAPRLYALLGKSRLWEVYRLRAVMILQQRVFDQMQVLYASQEELEGTECGEETEVRREVYEQAMALRRLEFELMERAYEDFERQKLELAESDVVKAYLAEMQAPPAPSAADDGRHQGAASDEHQQQQGQADEDFS</sequence>
<dbReference type="PANTHER" id="PTHR13271">
    <property type="entry name" value="UNCHARACTERIZED PUTATIVE METHYLTRANSFERASE"/>
    <property type="match status" value="1"/>
</dbReference>
<proteinExistence type="predicted"/>
<feature type="region of interest" description="Disordered" evidence="1">
    <location>
        <begin position="475"/>
        <end position="511"/>
    </location>
</feature>
<dbReference type="InterPro" id="IPR050600">
    <property type="entry name" value="SETD3_SETD6_MTase"/>
</dbReference>
<dbReference type="GO" id="GO:0016279">
    <property type="term" value="F:protein-lysine N-methyltransferase activity"/>
    <property type="evidence" value="ECO:0007669"/>
    <property type="project" value="TreeGrafter"/>
</dbReference>
<dbReference type="GO" id="GO:0005634">
    <property type="term" value="C:nucleus"/>
    <property type="evidence" value="ECO:0007669"/>
    <property type="project" value="TreeGrafter"/>
</dbReference>
<accession>A0AB34KPF6</accession>
<dbReference type="PANTHER" id="PTHR13271:SF76">
    <property type="entry name" value="SET DOMAIN-CONTAINING PROTEIN 8"/>
    <property type="match status" value="1"/>
</dbReference>
<name>A0AB34KPF6_9PEZI</name>
<dbReference type="GeneID" id="96007459"/>
<gene>
    <name evidence="2" type="ORF">WHR41_06016</name>
</gene>
<dbReference type="CDD" id="cd10527">
    <property type="entry name" value="SET_LSMT"/>
    <property type="match status" value="1"/>
</dbReference>
<reference evidence="2 3" key="1">
    <citation type="journal article" date="2020" name="Microbiol. Resour. Announc.">
        <title>Draft Genome Sequence of a Cladosporium Species Isolated from the Mesophotic Ascidian Didemnum maculosum.</title>
        <authorList>
            <person name="Gioti A."/>
            <person name="Siaperas R."/>
            <person name="Nikolaivits E."/>
            <person name="Le Goff G."/>
            <person name="Ouazzani J."/>
            <person name="Kotoulas G."/>
            <person name="Topakas E."/>
        </authorList>
    </citation>
    <scope>NUCLEOTIDE SEQUENCE [LARGE SCALE GENOMIC DNA]</scope>
    <source>
        <strain evidence="2 3">TM138-S3</strain>
    </source>
</reference>
<evidence type="ECO:0008006" key="4">
    <source>
        <dbReference type="Google" id="ProtNLM"/>
    </source>
</evidence>
<protein>
    <recommendedName>
        <fullName evidence="4">SET domain-containing protein</fullName>
    </recommendedName>
</protein>
<feature type="compositionally biased region" description="Basic and acidic residues" evidence="1">
    <location>
        <begin position="487"/>
        <end position="500"/>
    </location>
</feature>
<evidence type="ECO:0000256" key="1">
    <source>
        <dbReference type="SAM" id="MobiDB-lite"/>
    </source>
</evidence>
<dbReference type="InterPro" id="IPR046341">
    <property type="entry name" value="SET_dom_sf"/>
</dbReference>
<dbReference type="EMBL" id="JAAQHG020000018">
    <property type="protein sequence ID" value="KAL1585641.1"/>
    <property type="molecule type" value="Genomic_DNA"/>
</dbReference>
<comment type="caution">
    <text evidence="2">The sequence shown here is derived from an EMBL/GenBank/DDBJ whole genome shotgun (WGS) entry which is preliminary data.</text>
</comment>
<dbReference type="Gene3D" id="3.90.1410.10">
    <property type="entry name" value="set domain protein methyltransferase, domain 1"/>
    <property type="match status" value="1"/>
</dbReference>
<dbReference type="AlphaFoldDB" id="A0AB34KPF6"/>
<dbReference type="Proteomes" id="UP000803884">
    <property type="component" value="Unassembled WGS sequence"/>
</dbReference>
<dbReference type="SUPFAM" id="SSF82199">
    <property type="entry name" value="SET domain"/>
    <property type="match status" value="1"/>
</dbReference>
<dbReference type="RefSeq" id="XP_069228747.1">
    <property type="nucleotide sequence ID" value="XM_069374621.1"/>
</dbReference>
<evidence type="ECO:0000313" key="3">
    <source>
        <dbReference type="Proteomes" id="UP000803884"/>
    </source>
</evidence>
<evidence type="ECO:0000313" key="2">
    <source>
        <dbReference type="EMBL" id="KAL1585641.1"/>
    </source>
</evidence>